<evidence type="ECO:0008006" key="4">
    <source>
        <dbReference type="Google" id="ProtNLM"/>
    </source>
</evidence>
<proteinExistence type="predicted"/>
<sequence>MLQKVSTHLIIPEASEDLIVNEPWSIEFYADGLMDELFADLDEILDVHLPRLTNTRGRQMRPASPVSRTKETAASDWFLSSNDSSHQQSIEYEHLQTVDVPQIVLPSTLNRVQTVAPVISKGGKVVVESQSAKPLAKIVQQSQLGLGKLLIVGTTIGVAIAGVLYIVQSGLLFRLTARLTQPDIYVPQAQLTPQVDMEGDLANYMLGALAVIDKSNIQNQQPVRADVGNRVAYSPTALALNNNQPPVGNLPSPVIANNTPPAPSRPNVVERIYIPVYQAPLPMRYAPPPIPGVGSPLPPIANNSATTQPNIVKDTLKQVQPSTKPASVNMLASAVRSELKPVPVRNAPINVQQTPKLLPTLPVVPFGASLPQQPNTGGEAVPVAAVTVNPPAPAPTHTLEGLMELGSKSVALFQVNGASRRISIGETIGASGWTLVDVNNGEAIVRRNGEVRSIYAGQKL</sequence>
<dbReference type="Proteomes" id="UP000661112">
    <property type="component" value="Unassembled WGS sequence"/>
</dbReference>
<organism evidence="2 3">
    <name type="scientific">Anabaena azotica FACHB-119</name>
    <dbReference type="NCBI Taxonomy" id="947527"/>
    <lineage>
        <taxon>Bacteria</taxon>
        <taxon>Bacillati</taxon>
        <taxon>Cyanobacteriota</taxon>
        <taxon>Cyanophyceae</taxon>
        <taxon>Nostocales</taxon>
        <taxon>Nostocaceae</taxon>
        <taxon>Anabaena</taxon>
        <taxon>Anabaena azotica</taxon>
    </lineage>
</organism>
<evidence type="ECO:0000313" key="3">
    <source>
        <dbReference type="Proteomes" id="UP000661112"/>
    </source>
</evidence>
<evidence type="ECO:0000256" key="1">
    <source>
        <dbReference type="SAM" id="Phobius"/>
    </source>
</evidence>
<dbReference type="RefSeq" id="WP_190470574.1">
    <property type="nucleotide sequence ID" value="NZ_JACJSG010000011.1"/>
</dbReference>
<name>A0ABR8D1Q3_9NOST</name>
<feature type="transmembrane region" description="Helical" evidence="1">
    <location>
        <begin position="149"/>
        <end position="167"/>
    </location>
</feature>
<dbReference type="EMBL" id="JACJSG010000011">
    <property type="protein sequence ID" value="MBD2500881.1"/>
    <property type="molecule type" value="Genomic_DNA"/>
</dbReference>
<reference evidence="2 3" key="1">
    <citation type="journal article" date="2020" name="ISME J.">
        <title>Comparative genomics reveals insights into cyanobacterial evolution and habitat adaptation.</title>
        <authorList>
            <person name="Chen M.Y."/>
            <person name="Teng W.K."/>
            <person name="Zhao L."/>
            <person name="Hu C.X."/>
            <person name="Zhou Y.K."/>
            <person name="Han B.P."/>
            <person name="Song L.R."/>
            <person name="Shu W.S."/>
        </authorList>
    </citation>
    <scope>NUCLEOTIDE SEQUENCE [LARGE SCALE GENOMIC DNA]</scope>
    <source>
        <strain evidence="2 3">FACHB-119</strain>
    </source>
</reference>
<keyword evidence="1" id="KW-0812">Transmembrane</keyword>
<keyword evidence="3" id="KW-1185">Reference proteome</keyword>
<evidence type="ECO:0000313" key="2">
    <source>
        <dbReference type="EMBL" id="MBD2500881.1"/>
    </source>
</evidence>
<keyword evidence="1" id="KW-1133">Transmembrane helix</keyword>
<keyword evidence="1" id="KW-0472">Membrane</keyword>
<gene>
    <name evidence="2" type="ORF">H6G83_09690</name>
</gene>
<accession>A0ABR8D1Q3</accession>
<comment type="caution">
    <text evidence="2">The sequence shown here is derived from an EMBL/GenBank/DDBJ whole genome shotgun (WGS) entry which is preliminary data.</text>
</comment>
<protein>
    <recommendedName>
        <fullName evidence="4">Type II secretion system protein GspC N-terminal domain-containing protein</fullName>
    </recommendedName>
</protein>